<protein>
    <recommendedName>
        <fullName evidence="4">Calcium channel flower</fullName>
    </recommendedName>
</protein>
<proteinExistence type="inferred from homology"/>
<keyword evidence="5" id="KW-0813">Transport</keyword>
<feature type="transmembrane region" description="Helical" evidence="19">
    <location>
        <begin position="63"/>
        <end position="90"/>
    </location>
</feature>
<evidence type="ECO:0000256" key="9">
    <source>
        <dbReference type="ARBA" id="ARBA00022692"/>
    </source>
</evidence>
<evidence type="ECO:0000256" key="14">
    <source>
        <dbReference type="ARBA" id="ARBA00023273"/>
    </source>
</evidence>
<dbReference type="SMART" id="SM01077">
    <property type="entry name" value="Cg6151-P"/>
    <property type="match status" value="1"/>
</dbReference>
<keyword evidence="6" id="KW-0109">Calcium transport</keyword>
<dbReference type="InterPro" id="IPR019365">
    <property type="entry name" value="TVP18/Ca-channel_flower"/>
</dbReference>
<comment type="subunit">
    <text evidence="18">Homomultimer. Associates with the dally/ magu complex.</text>
</comment>
<keyword evidence="9 19" id="KW-0812">Transmembrane</keyword>
<feature type="transmembrane region" description="Helical" evidence="19">
    <location>
        <begin position="102"/>
        <end position="119"/>
    </location>
</feature>
<dbReference type="PANTHER" id="PTHR13314:SF2">
    <property type="entry name" value="CALCIUM CHANNEL FLOWER HOMOLOG"/>
    <property type="match status" value="1"/>
</dbReference>
<comment type="similarity">
    <text evidence="3">Belongs to the calcium channel flower family.</text>
</comment>
<organism evidence="20 21">
    <name type="scientific">Cinara cedri</name>
    <dbReference type="NCBI Taxonomy" id="506608"/>
    <lineage>
        <taxon>Eukaryota</taxon>
        <taxon>Metazoa</taxon>
        <taxon>Ecdysozoa</taxon>
        <taxon>Arthropoda</taxon>
        <taxon>Hexapoda</taxon>
        <taxon>Insecta</taxon>
        <taxon>Pterygota</taxon>
        <taxon>Neoptera</taxon>
        <taxon>Paraneoptera</taxon>
        <taxon>Hemiptera</taxon>
        <taxon>Sternorrhyncha</taxon>
        <taxon>Aphidomorpha</taxon>
        <taxon>Aphidoidea</taxon>
        <taxon>Aphididae</taxon>
        <taxon>Lachninae</taxon>
        <taxon>Cinara</taxon>
    </lineage>
</organism>
<evidence type="ECO:0000256" key="19">
    <source>
        <dbReference type="SAM" id="Phobius"/>
    </source>
</evidence>
<evidence type="ECO:0000256" key="1">
    <source>
        <dbReference type="ARBA" id="ARBA00004177"/>
    </source>
</evidence>
<reference evidence="20 21" key="1">
    <citation type="submission" date="2019-08" db="EMBL/GenBank/DDBJ databases">
        <authorList>
            <person name="Alioto T."/>
            <person name="Alioto T."/>
            <person name="Gomez Garrido J."/>
        </authorList>
    </citation>
    <scope>NUCLEOTIDE SEQUENCE [LARGE SCALE GENOMIC DNA]</scope>
</reference>
<evidence type="ECO:0000256" key="5">
    <source>
        <dbReference type="ARBA" id="ARBA00022448"/>
    </source>
</evidence>
<dbReference type="GO" id="GO:0042734">
    <property type="term" value="C:presynaptic membrane"/>
    <property type="evidence" value="ECO:0007669"/>
    <property type="project" value="UniProtKB-SubCell"/>
</dbReference>
<evidence type="ECO:0000256" key="4">
    <source>
        <dbReference type="ARBA" id="ARBA00016120"/>
    </source>
</evidence>
<evidence type="ECO:0000256" key="7">
    <source>
        <dbReference type="ARBA" id="ARBA00022583"/>
    </source>
</evidence>
<evidence type="ECO:0000313" key="21">
    <source>
        <dbReference type="Proteomes" id="UP000325440"/>
    </source>
</evidence>
<dbReference type="GO" id="GO:0030672">
    <property type="term" value="C:synaptic vesicle membrane"/>
    <property type="evidence" value="ECO:0007669"/>
    <property type="project" value="UniProtKB-SubCell"/>
</dbReference>
<keyword evidence="16" id="KW-0968">Cytoplasmic vesicle</keyword>
<name>A0A5E4NIP7_9HEMI</name>
<dbReference type="GO" id="GO:0005262">
    <property type="term" value="F:calcium channel activity"/>
    <property type="evidence" value="ECO:0007669"/>
    <property type="project" value="UniProtKB-KW"/>
</dbReference>
<evidence type="ECO:0000256" key="18">
    <source>
        <dbReference type="ARBA" id="ARBA00046506"/>
    </source>
</evidence>
<gene>
    <name evidence="20" type="ORF">CINCED_3A015137</name>
</gene>
<evidence type="ECO:0000256" key="17">
    <source>
        <dbReference type="ARBA" id="ARBA00034111"/>
    </source>
</evidence>
<keyword evidence="10" id="KW-0967">Endosome</keyword>
<evidence type="ECO:0000256" key="13">
    <source>
        <dbReference type="ARBA" id="ARBA00023136"/>
    </source>
</evidence>
<evidence type="ECO:0000256" key="8">
    <source>
        <dbReference type="ARBA" id="ARBA00022673"/>
    </source>
</evidence>
<keyword evidence="21" id="KW-1185">Reference proteome</keyword>
<accession>A0A5E4NIP7</accession>
<keyword evidence="6" id="KW-0106">Calcium</keyword>
<keyword evidence="14" id="KW-0966">Cell projection</keyword>
<evidence type="ECO:0000256" key="11">
    <source>
        <dbReference type="ARBA" id="ARBA00022989"/>
    </source>
</evidence>
<dbReference type="OrthoDB" id="9934994at2759"/>
<dbReference type="GO" id="GO:0006897">
    <property type="term" value="P:endocytosis"/>
    <property type="evidence" value="ECO:0007669"/>
    <property type="project" value="UniProtKB-KW"/>
</dbReference>
<evidence type="ECO:0000256" key="2">
    <source>
        <dbReference type="ARBA" id="ARBA00004644"/>
    </source>
</evidence>
<sequence length="186" mass="20424">MSMGDKVTNLWKRASDEGENRDEIPWHLKYGGRTLGTFAGIVNLFTGIWNGVGIIFLNTNCLFAGVIQLLLGFLLIALEAPCLCVFVDYMQHVSDVAESKPYWTRAFVYIVASLIPLFLCFGPSTFIASALIFGTGLLYGLMSIGKKGTREDMGSIASPVDNINVSQPMGGHHTTLMEDPDVWRPT</sequence>
<evidence type="ECO:0000256" key="10">
    <source>
        <dbReference type="ARBA" id="ARBA00022753"/>
    </source>
</evidence>
<evidence type="ECO:0000256" key="16">
    <source>
        <dbReference type="ARBA" id="ARBA00023329"/>
    </source>
</evidence>
<dbReference type="EMBL" id="CABPRJ010002387">
    <property type="protein sequence ID" value="VVC44788.1"/>
    <property type="molecule type" value="Genomic_DNA"/>
</dbReference>
<dbReference type="Pfam" id="PF10233">
    <property type="entry name" value="Cg6151-P"/>
    <property type="match status" value="1"/>
</dbReference>
<dbReference type="AlphaFoldDB" id="A0A5E4NIP7"/>
<evidence type="ECO:0000256" key="15">
    <source>
        <dbReference type="ARBA" id="ARBA00023303"/>
    </source>
</evidence>
<keyword evidence="11 19" id="KW-1133">Transmembrane helix</keyword>
<keyword evidence="7" id="KW-0254">Endocytosis</keyword>
<dbReference type="PANTHER" id="PTHR13314">
    <property type="entry name" value="CALCIUM CHANNEL FLOWER HOMOLOG"/>
    <property type="match status" value="1"/>
</dbReference>
<evidence type="ECO:0000256" key="3">
    <source>
        <dbReference type="ARBA" id="ARBA00010023"/>
    </source>
</evidence>
<evidence type="ECO:0000256" key="12">
    <source>
        <dbReference type="ARBA" id="ARBA00023065"/>
    </source>
</evidence>
<keyword evidence="12" id="KW-0406">Ion transport</keyword>
<keyword evidence="15" id="KW-0407">Ion channel</keyword>
<feature type="transmembrane region" description="Helical" evidence="19">
    <location>
        <begin position="35"/>
        <end position="57"/>
    </location>
</feature>
<evidence type="ECO:0000256" key="6">
    <source>
        <dbReference type="ARBA" id="ARBA00022568"/>
    </source>
</evidence>
<dbReference type="Proteomes" id="UP000325440">
    <property type="component" value="Unassembled WGS sequence"/>
</dbReference>
<comment type="subcellular location">
    <subcellularLocation>
        <location evidence="2">Cytoplasmic vesicle</location>
        <location evidence="2">Secretory vesicle</location>
        <location evidence="2">Synaptic vesicle membrane</location>
        <topology evidence="2">Multi-pass membrane protein</topology>
    </subcellularLocation>
    <subcellularLocation>
        <location evidence="1">Endosome</location>
    </subcellularLocation>
    <subcellularLocation>
        <location evidence="17">Presynaptic cell membrane</location>
    </subcellularLocation>
</comment>
<evidence type="ECO:0000313" key="20">
    <source>
        <dbReference type="EMBL" id="VVC44788.1"/>
    </source>
</evidence>
<dbReference type="GO" id="GO:0005768">
    <property type="term" value="C:endosome"/>
    <property type="evidence" value="ECO:0007669"/>
    <property type="project" value="UniProtKB-SubCell"/>
</dbReference>
<keyword evidence="13 19" id="KW-0472">Membrane</keyword>
<keyword evidence="8" id="KW-0107">Calcium channel</keyword>